<gene>
    <name evidence="3" type="ORF">EZS28_026723</name>
</gene>
<organism evidence="3 4">
    <name type="scientific">Streblomastix strix</name>
    <dbReference type="NCBI Taxonomy" id="222440"/>
    <lineage>
        <taxon>Eukaryota</taxon>
        <taxon>Metamonada</taxon>
        <taxon>Preaxostyla</taxon>
        <taxon>Oxymonadida</taxon>
        <taxon>Streblomastigidae</taxon>
        <taxon>Streblomastix</taxon>
    </lineage>
</organism>
<protein>
    <recommendedName>
        <fullName evidence="2">Peptidase C1A papain C-terminal domain-containing protein</fullName>
    </recommendedName>
</protein>
<comment type="caution">
    <text evidence="3">The sequence shown here is derived from an EMBL/GenBank/DDBJ whole genome shotgun (WGS) entry which is preliminary data.</text>
</comment>
<dbReference type="GO" id="GO:0006508">
    <property type="term" value="P:proteolysis"/>
    <property type="evidence" value="ECO:0007669"/>
    <property type="project" value="InterPro"/>
</dbReference>
<dbReference type="Pfam" id="PF00112">
    <property type="entry name" value="Peptidase_C1"/>
    <property type="match status" value="1"/>
</dbReference>
<dbReference type="InterPro" id="IPR013128">
    <property type="entry name" value="Peptidase_C1A"/>
</dbReference>
<feature type="domain" description="Peptidase C1A papain C-terminal" evidence="2">
    <location>
        <begin position="32"/>
        <end position="281"/>
    </location>
</feature>
<dbReference type="InterPro" id="IPR038765">
    <property type="entry name" value="Papain-like_cys_pep_sf"/>
</dbReference>
<name>A0A5J4V6I3_9EUKA</name>
<dbReference type="Gene3D" id="3.90.70.10">
    <property type="entry name" value="Cysteine proteinases"/>
    <property type="match status" value="1"/>
</dbReference>
<accession>A0A5J4V6I3</accession>
<dbReference type="InterPro" id="IPR000668">
    <property type="entry name" value="Peptidase_C1A_C"/>
</dbReference>
<comment type="similarity">
    <text evidence="1">Belongs to the peptidase C1 family.</text>
</comment>
<dbReference type="AlphaFoldDB" id="A0A5J4V6I3"/>
<evidence type="ECO:0000256" key="1">
    <source>
        <dbReference type="ARBA" id="ARBA00008455"/>
    </source>
</evidence>
<dbReference type="PANTHER" id="PTHR12411">
    <property type="entry name" value="CYSTEINE PROTEASE FAMILY C1-RELATED"/>
    <property type="match status" value="1"/>
</dbReference>
<sequence>MIALFICYTACILGDLQTSRLKKQHFLGKNQLPEKFSWRQDPRYKDSAIETVYDQQDYGNCDGCWAFASVNVAASYLQLVTKGTRDEVSAPMSVQHQLDCDRRRLFYYGVKAQNNGCNGGNSFTSFREIALNLGTVTEECYPKSGNNRQQKCSSVNKKTLQDCRVYKTWDNGTNFFRPITFDIYDYDVNIDYQSLSKIRKNQHLTKQTPLVTAEDISYAFKEIIYNCGPAVVSMDVCDSFDHYSSVEEEGYINIYKEDLKELNNHRKFHCGSHEIGVISGVLLDGHSLSQEKKRTTSRQIYMRFAPLTKMEQVLKR</sequence>
<dbReference type="Proteomes" id="UP000324800">
    <property type="component" value="Unassembled WGS sequence"/>
</dbReference>
<evidence type="ECO:0000259" key="2">
    <source>
        <dbReference type="SMART" id="SM00645"/>
    </source>
</evidence>
<reference evidence="3 4" key="1">
    <citation type="submission" date="2019-03" db="EMBL/GenBank/DDBJ databases">
        <title>Single cell metagenomics reveals metabolic interactions within the superorganism composed of flagellate Streblomastix strix and complex community of Bacteroidetes bacteria on its surface.</title>
        <authorList>
            <person name="Treitli S.C."/>
            <person name="Kolisko M."/>
            <person name="Husnik F."/>
            <person name="Keeling P."/>
            <person name="Hampl V."/>
        </authorList>
    </citation>
    <scope>NUCLEOTIDE SEQUENCE [LARGE SCALE GENOMIC DNA]</scope>
    <source>
        <strain evidence="3">ST1C</strain>
    </source>
</reference>
<dbReference type="GO" id="GO:0008234">
    <property type="term" value="F:cysteine-type peptidase activity"/>
    <property type="evidence" value="ECO:0007669"/>
    <property type="project" value="InterPro"/>
</dbReference>
<dbReference type="EMBL" id="SNRW01009606">
    <property type="protein sequence ID" value="KAA6377751.1"/>
    <property type="molecule type" value="Genomic_DNA"/>
</dbReference>
<evidence type="ECO:0000313" key="3">
    <source>
        <dbReference type="EMBL" id="KAA6377751.1"/>
    </source>
</evidence>
<proteinExistence type="inferred from homology"/>
<evidence type="ECO:0000313" key="4">
    <source>
        <dbReference type="Proteomes" id="UP000324800"/>
    </source>
</evidence>
<dbReference type="SMART" id="SM00645">
    <property type="entry name" value="Pept_C1"/>
    <property type="match status" value="1"/>
</dbReference>
<dbReference type="SUPFAM" id="SSF54001">
    <property type="entry name" value="Cysteine proteinases"/>
    <property type="match status" value="1"/>
</dbReference>